<dbReference type="Gene3D" id="3.40.50.1820">
    <property type="entry name" value="alpha/beta hydrolase"/>
    <property type="match status" value="1"/>
</dbReference>
<dbReference type="InterPro" id="IPR013784">
    <property type="entry name" value="Carb-bd-like_fold"/>
</dbReference>
<proteinExistence type="predicted"/>
<dbReference type="SUPFAM" id="SSF49452">
    <property type="entry name" value="Starch-binding domain-like"/>
    <property type="match status" value="1"/>
</dbReference>
<dbReference type="Proteomes" id="UP001185092">
    <property type="component" value="Unassembled WGS sequence"/>
</dbReference>
<feature type="domain" description="CBM20" evidence="2">
    <location>
        <begin position="24"/>
        <end position="129"/>
    </location>
</feature>
<organism evidence="3 4">
    <name type="scientific">Aureibacter tunicatorum</name>
    <dbReference type="NCBI Taxonomy" id="866807"/>
    <lineage>
        <taxon>Bacteria</taxon>
        <taxon>Pseudomonadati</taxon>
        <taxon>Bacteroidota</taxon>
        <taxon>Cytophagia</taxon>
        <taxon>Cytophagales</taxon>
        <taxon>Persicobacteraceae</taxon>
        <taxon>Aureibacter</taxon>
    </lineage>
</organism>
<sequence length="384" mass="43263">MRCVNIIFLLAMSFGMYACGGSKNSSDEMKNVTFTIESPDLDANKEVYISGSLEELGYWSPNQVKLSYVGGHKWSIDLMLPEDEAVEYKFTLGSWENEGADANGLPLPNFYLNSFEDSVANHSIYFWKDGDIEPQGQITGHVEYMKNVEGEGILPRDVIIWLPEDYDEHQSKKYPVLYMHDGQNIIDPKTSSFGVDWQVDETVTDLISKEELKSVIVVGVYNTVNRTDEYTPGEKGTAYMEFMAHKLKPMIDKKFRTLQDRKNTYIGGSSAGGIMAFMLAWEYPDIYSGAICMSPAFKIEQIDYVKDVKSFTGEKKPLKLYIDNGGKGLEIKLQPGIDEMMSALAGKGYVIGDDLMYVIDPEAEHFESAWAERMPKALKFVVGK</sequence>
<dbReference type="AlphaFoldDB" id="A0AAE4BRL2"/>
<protein>
    <submittedName>
        <fullName evidence="3">Alpha/beta superfamily hydrolase</fullName>
    </submittedName>
</protein>
<comment type="caution">
    <text evidence="3">The sequence shown here is derived from an EMBL/GenBank/DDBJ whole genome shotgun (WGS) entry which is preliminary data.</text>
</comment>
<gene>
    <name evidence="3" type="ORF">HNQ88_003405</name>
</gene>
<dbReference type="Pfam" id="PF00756">
    <property type="entry name" value="Esterase"/>
    <property type="match status" value="1"/>
</dbReference>
<dbReference type="InterPro" id="IPR013783">
    <property type="entry name" value="Ig-like_fold"/>
</dbReference>
<dbReference type="SMART" id="SM01065">
    <property type="entry name" value="CBM_2"/>
    <property type="match status" value="1"/>
</dbReference>
<dbReference type="InterPro" id="IPR000801">
    <property type="entry name" value="Esterase-like"/>
</dbReference>
<dbReference type="Gene3D" id="2.60.40.10">
    <property type="entry name" value="Immunoglobulins"/>
    <property type="match status" value="1"/>
</dbReference>
<keyword evidence="1" id="KW-0732">Signal</keyword>
<dbReference type="PANTHER" id="PTHR48098:SF6">
    <property type="entry name" value="FERRI-BACILLIBACTIN ESTERASE BESA"/>
    <property type="match status" value="1"/>
</dbReference>
<feature type="signal peptide" evidence="1">
    <location>
        <begin position="1"/>
        <end position="18"/>
    </location>
</feature>
<accession>A0AAE4BRL2</accession>
<evidence type="ECO:0000256" key="1">
    <source>
        <dbReference type="SAM" id="SignalP"/>
    </source>
</evidence>
<dbReference type="RefSeq" id="WP_309940243.1">
    <property type="nucleotide sequence ID" value="NZ_AP025305.1"/>
</dbReference>
<evidence type="ECO:0000259" key="2">
    <source>
        <dbReference type="PROSITE" id="PS51166"/>
    </source>
</evidence>
<dbReference type="GO" id="GO:0016787">
    <property type="term" value="F:hydrolase activity"/>
    <property type="evidence" value="ECO:0007669"/>
    <property type="project" value="UniProtKB-KW"/>
</dbReference>
<dbReference type="SUPFAM" id="SSF53474">
    <property type="entry name" value="alpha/beta-Hydrolases"/>
    <property type="match status" value="1"/>
</dbReference>
<dbReference type="PROSITE" id="PS51166">
    <property type="entry name" value="CBM20"/>
    <property type="match status" value="1"/>
</dbReference>
<keyword evidence="3" id="KW-0378">Hydrolase</keyword>
<dbReference type="PANTHER" id="PTHR48098">
    <property type="entry name" value="ENTEROCHELIN ESTERASE-RELATED"/>
    <property type="match status" value="1"/>
</dbReference>
<dbReference type="InterPro" id="IPR050583">
    <property type="entry name" value="Mycobacterial_A85_antigen"/>
</dbReference>
<name>A0AAE4BRL2_9BACT</name>
<dbReference type="InterPro" id="IPR002044">
    <property type="entry name" value="CBM20"/>
</dbReference>
<dbReference type="GO" id="GO:2001070">
    <property type="term" value="F:starch binding"/>
    <property type="evidence" value="ECO:0007669"/>
    <property type="project" value="InterPro"/>
</dbReference>
<dbReference type="Pfam" id="PF00686">
    <property type="entry name" value="CBM_20"/>
    <property type="match status" value="1"/>
</dbReference>
<reference evidence="3" key="1">
    <citation type="submission" date="2023-07" db="EMBL/GenBank/DDBJ databases">
        <title>Genomic Encyclopedia of Type Strains, Phase IV (KMG-IV): sequencing the most valuable type-strain genomes for metagenomic binning, comparative biology and taxonomic classification.</title>
        <authorList>
            <person name="Goeker M."/>
        </authorList>
    </citation>
    <scope>NUCLEOTIDE SEQUENCE</scope>
    <source>
        <strain evidence="3">DSM 26174</strain>
    </source>
</reference>
<evidence type="ECO:0000313" key="3">
    <source>
        <dbReference type="EMBL" id="MDR6240339.1"/>
    </source>
</evidence>
<feature type="chain" id="PRO_5042201703" evidence="1">
    <location>
        <begin position="19"/>
        <end position="384"/>
    </location>
</feature>
<dbReference type="PROSITE" id="PS51257">
    <property type="entry name" value="PROKAR_LIPOPROTEIN"/>
    <property type="match status" value="1"/>
</dbReference>
<keyword evidence="4" id="KW-1185">Reference proteome</keyword>
<dbReference type="InterPro" id="IPR029058">
    <property type="entry name" value="AB_hydrolase_fold"/>
</dbReference>
<dbReference type="EMBL" id="JAVDQD010000004">
    <property type="protein sequence ID" value="MDR6240339.1"/>
    <property type="molecule type" value="Genomic_DNA"/>
</dbReference>
<evidence type="ECO:0000313" key="4">
    <source>
        <dbReference type="Proteomes" id="UP001185092"/>
    </source>
</evidence>